<dbReference type="Pfam" id="PF00078">
    <property type="entry name" value="RVT_1"/>
    <property type="match status" value="1"/>
</dbReference>
<proteinExistence type="predicted"/>
<dbReference type="Pfam" id="PF13966">
    <property type="entry name" value="zf-RVT"/>
    <property type="match status" value="1"/>
</dbReference>
<keyword evidence="3" id="KW-1185">Reference proteome</keyword>
<gene>
    <name evidence="2" type="ORF">V5N11_025995</name>
</gene>
<dbReference type="SUPFAM" id="SSF56672">
    <property type="entry name" value="DNA/RNA polymerases"/>
    <property type="match status" value="1"/>
</dbReference>
<dbReference type="Proteomes" id="UP001558713">
    <property type="component" value="Unassembled WGS sequence"/>
</dbReference>
<dbReference type="InterPro" id="IPR043502">
    <property type="entry name" value="DNA/RNA_pol_sf"/>
</dbReference>
<dbReference type="InterPro" id="IPR026960">
    <property type="entry name" value="RVT-Znf"/>
</dbReference>
<sequence length="1126" mass="128641">MITCIVCLPHSTKEVAISFIYAVNCKYGRRDLWAEIQVLANDPIISTKPWAALGDLNQTLHPSESSSGTTRITRGMSDLRDCLLLAGLEDLSFRGHLNTWWNNQEANPISKKLDRILVNDIWKLEHPHSYAEFGDLEVSDHRPACLTLGNRKKGKIPFKVSHFLFQHKDFLPSVAVSWHGAHIYGSSMLRLSKKLKLLKGVLKDLNMEHFSDLEKRVKEAQDWLSICQNSVMNDPSPNLACVEKKAHKKWLELVTAEEKFLYQKSRVKWVECGDSNTAYFHRMVATRRSINQIHYLLDNQGTRFESLEDIKSHSVAFFEMIFATDPPPLSDMDKQFIRSLTSFRCDEVSKAALQAVVTDEEIKREVWALPKKKSPGPDGFTGEFFRTAWDIVGEDFTKAVKEFFTSGQILKQWNSTAITLVPKKTESVSLENFRPISCCNVVYKVISKILSRRLDSLLPSFISNSQSAFIKGRLLVENVLLATEMVQGFNRGNASPRALLQVDLRKAFDSVNWEFLLQVLDAAGFPPIYLNWVEQCLITTSFSITVNGELCGYFKGKRGLRQGDPLSPPLFVIAMEIFAALLKSKYEEGSIGYHPLGRDPKIYHLAFADDLMIFFDGQRESLQTITNTLDQFHSLSGLSMNREKSAIFHSGLNPEEAEAFAQFGFLPGSFPLRYLGLPLLHRKLRRAYYSPLIDKVTTRFTSWSTKCLSFSGRLQLISSVIYSLVNFWFSAFVLPKACIKEIERLCSRFLWSGDLSKTAPAKVSWTKVCLPKQEGGLGLRNLRIWNHVLILRLIWLLFSSNGSLWVAWITKNYLKNSNFWLVDGKNNTSWIWKFMISLRHTAKTMMGCLLGNGEKASFWFDNWCSLGILWDFIGHIGPGRLGIAIDDSVADAWGLNGRYLPSPRTRYPKFVELRRVLTYTEPPFPSVGADEFTWGLEGSRKPFFSTKVTWNHLRPSEEKKPWAKVVWAKHYVPKHAFTFWIANLDRLPVRARLAVWGTGISPSCCLCNSHVESRDHLLLHCPFSEQVWSKVMSRLLSQTCLFADWGTLISWLSSRSPDVSTTLKRIAIQATIYFMWRERNNRLHNSISASSHLVFSQIDRSIKDTLLARRHLKGCSRLLSQWFTRA</sequence>
<dbReference type="Gene3D" id="3.60.10.10">
    <property type="entry name" value="Endonuclease/exonuclease/phosphatase"/>
    <property type="match status" value="1"/>
</dbReference>
<dbReference type="AlphaFoldDB" id="A0ABD0ZUH9"/>
<dbReference type="PROSITE" id="PS50878">
    <property type="entry name" value="RT_POL"/>
    <property type="match status" value="1"/>
</dbReference>
<name>A0ABD0ZUH9_CARAN</name>
<dbReference type="CDD" id="cd01650">
    <property type="entry name" value="RT_nLTR_like"/>
    <property type="match status" value="1"/>
</dbReference>
<comment type="caution">
    <text evidence="2">The sequence shown here is derived from an EMBL/GenBank/DDBJ whole genome shotgun (WGS) entry which is preliminary data.</text>
</comment>
<accession>A0ABD0ZUH9</accession>
<reference evidence="2 3" key="1">
    <citation type="submission" date="2024-04" db="EMBL/GenBank/DDBJ databases">
        <title>Genome assembly C_amara_ONT_v2.</title>
        <authorList>
            <person name="Yant L."/>
            <person name="Moore C."/>
            <person name="Slenker M."/>
        </authorList>
    </citation>
    <scope>NUCLEOTIDE SEQUENCE [LARGE SCALE GENOMIC DNA]</scope>
    <source>
        <tissue evidence="2">Leaf</tissue>
    </source>
</reference>
<organism evidence="2 3">
    <name type="scientific">Cardamine amara subsp. amara</name>
    <dbReference type="NCBI Taxonomy" id="228776"/>
    <lineage>
        <taxon>Eukaryota</taxon>
        <taxon>Viridiplantae</taxon>
        <taxon>Streptophyta</taxon>
        <taxon>Embryophyta</taxon>
        <taxon>Tracheophyta</taxon>
        <taxon>Spermatophyta</taxon>
        <taxon>Magnoliopsida</taxon>
        <taxon>eudicotyledons</taxon>
        <taxon>Gunneridae</taxon>
        <taxon>Pentapetalae</taxon>
        <taxon>rosids</taxon>
        <taxon>malvids</taxon>
        <taxon>Brassicales</taxon>
        <taxon>Brassicaceae</taxon>
        <taxon>Cardamineae</taxon>
        <taxon>Cardamine</taxon>
    </lineage>
</organism>
<dbReference type="Pfam" id="PF03372">
    <property type="entry name" value="Exo_endo_phos"/>
    <property type="match status" value="1"/>
</dbReference>
<dbReference type="InterPro" id="IPR000477">
    <property type="entry name" value="RT_dom"/>
</dbReference>
<evidence type="ECO:0000259" key="1">
    <source>
        <dbReference type="PROSITE" id="PS50878"/>
    </source>
</evidence>
<evidence type="ECO:0000313" key="3">
    <source>
        <dbReference type="Proteomes" id="UP001558713"/>
    </source>
</evidence>
<dbReference type="InterPro" id="IPR005135">
    <property type="entry name" value="Endo/exonuclease/phosphatase"/>
</dbReference>
<dbReference type="PANTHER" id="PTHR33116">
    <property type="entry name" value="REVERSE TRANSCRIPTASE ZINC-BINDING DOMAIN-CONTAINING PROTEIN-RELATED-RELATED"/>
    <property type="match status" value="1"/>
</dbReference>
<evidence type="ECO:0000313" key="2">
    <source>
        <dbReference type="EMBL" id="KAL1194274.1"/>
    </source>
</evidence>
<dbReference type="SUPFAM" id="SSF56219">
    <property type="entry name" value="DNase I-like"/>
    <property type="match status" value="1"/>
</dbReference>
<dbReference type="PANTHER" id="PTHR33116:SF84">
    <property type="entry name" value="RNA-DIRECTED DNA POLYMERASE"/>
    <property type="match status" value="1"/>
</dbReference>
<dbReference type="EMBL" id="JBANAX010000757">
    <property type="protein sequence ID" value="KAL1194274.1"/>
    <property type="molecule type" value="Genomic_DNA"/>
</dbReference>
<feature type="domain" description="Reverse transcriptase" evidence="1">
    <location>
        <begin position="402"/>
        <end position="679"/>
    </location>
</feature>
<dbReference type="InterPro" id="IPR036691">
    <property type="entry name" value="Endo/exonu/phosph_ase_sf"/>
</dbReference>
<protein>
    <submittedName>
        <fullName evidence="2">Ribonuclease H protein</fullName>
    </submittedName>
</protein>